<feature type="non-terminal residue" evidence="1">
    <location>
        <position position="1"/>
    </location>
</feature>
<dbReference type="EMBL" id="JAAKFY010000006">
    <property type="protein sequence ID" value="KAF3856903.1"/>
    <property type="molecule type" value="Genomic_DNA"/>
</dbReference>
<gene>
    <name evidence="1" type="ORF">F7725_017626</name>
</gene>
<accession>A0A7J5Z5U5</accession>
<dbReference type="AlphaFoldDB" id="A0A7J5Z5U5"/>
<dbReference type="Proteomes" id="UP000518266">
    <property type="component" value="Unassembled WGS sequence"/>
</dbReference>
<protein>
    <submittedName>
        <fullName evidence="1">Uncharacterized protein</fullName>
    </submittedName>
</protein>
<name>A0A7J5Z5U5_DISMA</name>
<sequence>MMPRDSAEPGQRDDAYETLLSRDTERAEMQIRLAKEQIQLCRRQQTETSFRIQLLKARLDDPAAFEF</sequence>
<evidence type="ECO:0000313" key="2">
    <source>
        <dbReference type="Proteomes" id="UP000518266"/>
    </source>
</evidence>
<keyword evidence="2" id="KW-1185">Reference proteome</keyword>
<reference evidence="1 2" key="1">
    <citation type="submission" date="2020-03" db="EMBL/GenBank/DDBJ databases">
        <title>Dissostichus mawsoni Genome sequencing and assembly.</title>
        <authorList>
            <person name="Park H."/>
        </authorList>
    </citation>
    <scope>NUCLEOTIDE SEQUENCE [LARGE SCALE GENOMIC DNA]</scope>
    <source>
        <strain evidence="1">DM0001</strain>
        <tissue evidence="1">Muscle</tissue>
    </source>
</reference>
<organism evidence="1 2">
    <name type="scientific">Dissostichus mawsoni</name>
    <name type="common">Antarctic cod</name>
    <dbReference type="NCBI Taxonomy" id="36200"/>
    <lineage>
        <taxon>Eukaryota</taxon>
        <taxon>Metazoa</taxon>
        <taxon>Chordata</taxon>
        <taxon>Craniata</taxon>
        <taxon>Vertebrata</taxon>
        <taxon>Euteleostomi</taxon>
        <taxon>Actinopterygii</taxon>
        <taxon>Neopterygii</taxon>
        <taxon>Teleostei</taxon>
        <taxon>Neoteleostei</taxon>
        <taxon>Acanthomorphata</taxon>
        <taxon>Eupercaria</taxon>
        <taxon>Perciformes</taxon>
        <taxon>Notothenioidei</taxon>
        <taxon>Nototheniidae</taxon>
        <taxon>Dissostichus</taxon>
    </lineage>
</organism>
<proteinExistence type="predicted"/>
<comment type="caution">
    <text evidence="1">The sequence shown here is derived from an EMBL/GenBank/DDBJ whole genome shotgun (WGS) entry which is preliminary data.</text>
</comment>
<evidence type="ECO:0000313" key="1">
    <source>
        <dbReference type="EMBL" id="KAF3856903.1"/>
    </source>
</evidence>